<name>A0ACB9EQQ5_9ASTR</name>
<comment type="caution">
    <text evidence="1">The sequence shown here is derived from an EMBL/GenBank/DDBJ whole genome shotgun (WGS) entry which is preliminary data.</text>
</comment>
<keyword evidence="2" id="KW-1185">Reference proteome</keyword>
<dbReference type="Proteomes" id="UP001056120">
    <property type="component" value="Linkage Group LG17"/>
</dbReference>
<reference evidence="1 2" key="2">
    <citation type="journal article" date="2022" name="Mol. Ecol. Resour.">
        <title>The genomes of chicory, endive, great burdock and yacon provide insights into Asteraceae paleo-polyploidization history and plant inulin production.</title>
        <authorList>
            <person name="Fan W."/>
            <person name="Wang S."/>
            <person name="Wang H."/>
            <person name="Wang A."/>
            <person name="Jiang F."/>
            <person name="Liu H."/>
            <person name="Zhao H."/>
            <person name="Xu D."/>
            <person name="Zhang Y."/>
        </authorList>
    </citation>
    <scope>NUCLEOTIDE SEQUENCE [LARGE SCALE GENOMIC DNA]</scope>
    <source>
        <strain evidence="2">cv. Yunnan</strain>
        <tissue evidence="1">Leaves</tissue>
    </source>
</reference>
<evidence type="ECO:0000313" key="2">
    <source>
        <dbReference type="Proteomes" id="UP001056120"/>
    </source>
</evidence>
<proteinExistence type="predicted"/>
<evidence type="ECO:0000313" key="1">
    <source>
        <dbReference type="EMBL" id="KAI3760908.1"/>
    </source>
</evidence>
<dbReference type="EMBL" id="CM042034">
    <property type="protein sequence ID" value="KAI3760908.1"/>
    <property type="molecule type" value="Genomic_DNA"/>
</dbReference>
<gene>
    <name evidence="1" type="ORF">L1987_51310</name>
</gene>
<reference evidence="2" key="1">
    <citation type="journal article" date="2022" name="Mol. Ecol. Resour.">
        <title>The genomes of chicory, endive, great burdock and yacon provide insights into Asteraceae palaeo-polyploidization history and plant inulin production.</title>
        <authorList>
            <person name="Fan W."/>
            <person name="Wang S."/>
            <person name="Wang H."/>
            <person name="Wang A."/>
            <person name="Jiang F."/>
            <person name="Liu H."/>
            <person name="Zhao H."/>
            <person name="Xu D."/>
            <person name="Zhang Y."/>
        </authorList>
    </citation>
    <scope>NUCLEOTIDE SEQUENCE [LARGE SCALE GENOMIC DNA]</scope>
    <source>
        <strain evidence="2">cv. Yunnan</strain>
    </source>
</reference>
<organism evidence="1 2">
    <name type="scientific">Smallanthus sonchifolius</name>
    <dbReference type="NCBI Taxonomy" id="185202"/>
    <lineage>
        <taxon>Eukaryota</taxon>
        <taxon>Viridiplantae</taxon>
        <taxon>Streptophyta</taxon>
        <taxon>Embryophyta</taxon>
        <taxon>Tracheophyta</taxon>
        <taxon>Spermatophyta</taxon>
        <taxon>Magnoliopsida</taxon>
        <taxon>eudicotyledons</taxon>
        <taxon>Gunneridae</taxon>
        <taxon>Pentapetalae</taxon>
        <taxon>asterids</taxon>
        <taxon>campanulids</taxon>
        <taxon>Asterales</taxon>
        <taxon>Asteraceae</taxon>
        <taxon>Asteroideae</taxon>
        <taxon>Heliantheae alliance</taxon>
        <taxon>Millerieae</taxon>
        <taxon>Smallanthus</taxon>
    </lineage>
</organism>
<protein>
    <submittedName>
        <fullName evidence="1">Uncharacterized protein</fullName>
    </submittedName>
</protein>
<sequence length="71" mass="7847">MPAQETVVAHDVPAHESSTSSDTNVNPPPPRKSTRECDDYDGIESLKRDLDHRFAMKDLGLLRSEPDLISG</sequence>
<accession>A0ACB9EQQ5</accession>